<dbReference type="HOGENOM" id="CLU_583130_0_0_1"/>
<dbReference type="GeneID" id="16993268"/>
<name>M1VBD0_CYAM1</name>
<dbReference type="Gramene" id="CMG076CT">
    <property type="protein sequence ID" value="CMG076CT"/>
    <property type="gene ID" value="CMG076C"/>
</dbReference>
<feature type="region of interest" description="Disordered" evidence="1">
    <location>
        <begin position="276"/>
        <end position="297"/>
    </location>
</feature>
<dbReference type="PANTHER" id="PTHR33598:SF2">
    <property type="entry name" value="MAR-BINDING FILAMENT-LIKE PROTEIN"/>
    <property type="match status" value="1"/>
</dbReference>
<dbReference type="Pfam" id="PF05542">
    <property type="entry name" value="DUF760"/>
    <property type="match status" value="2"/>
</dbReference>
<sequence length="469" mass="52206">MRDAFVVPGLPRFFGIRCSACTSSYGTGKSSFAAARSRAACSAAQDTLPHQGSTWLGQRVFAQAHRHQRECLNGFEEEGGSNRCALPCPVGPKTERFRLAANLQPPQGSSGQGPKDNDDEREENRNRAEDKGDDEDDNDDNNFVFDGDEETLKWALRQIVDNAKRLVRTEAAAGRKITSLLEYVRVYEDLENLNDVDGISKDVPEDTKEAFKRTALGILGTLPQEGFEIQITTNREAFSKLLLSSMMTGYMYHAAEVRMRMDEKFDIFSWTMGLKPAENSSSERSEKKADNGSKDRIEKERKVVGGKVLIHGREMSAEEYIEMLESRLGLYLTDRIMLLDYMRQIGVERLVALQSDLRGEVTETMHELVRSVVGKLGGDVVGGLFSGGENIVRNRILTTLFGKSNETSDKESSGIPHYKGVSVTIVSSREYLAHLILWALAVGYRIRGIETLLQVQQSCAVRVGEEEAA</sequence>
<feature type="region of interest" description="Disordered" evidence="1">
    <location>
        <begin position="103"/>
        <end position="145"/>
    </location>
</feature>
<proteinExistence type="predicted"/>
<dbReference type="AlphaFoldDB" id="M1VBD0"/>
<feature type="compositionally biased region" description="Basic and acidic residues" evidence="1">
    <location>
        <begin position="115"/>
        <end position="130"/>
    </location>
</feature>
<accession>M1VBD0</accession>
<feature type="compositionally biased region" description="Acidic residues" evidence="1">
    <location>
        <begin position="131"/>
        <end position="140"/>
    </location>
</feature>
<evidence type="ECO:0000256" key="1">
    <source>
        <dbReference type="SAM" id="MobiDB-lite"/>
    </source>
</evidence>
<reference evidence="2 3" key="1">
    <citation type="journal article" date="2004" name="Nature">
        <title>Genome sequence of the ultrasmall unicellular red alga Cyanidioschyzon merolae 10D.</title>
        <authorList>
            <person name="Matsuzaki M."/>
            <person name="Misumi O."/>
            <person name="Shin-i T."/>
            <person name="Maruyama S."/>
            <person name="Takahara M."/>
            <person name="Miyagishima S."/>
            <person name="Mori T."/>
            <person name="Nishida K."/>
            <person name="Yagisawa F."/>
            <person name="Nishida K."/>
            <person name="Yoshida Y."/>
            <person name="Nishimura Y."/>
            <person name="Nakao S."/>
            <person name="Kobayashi T."/>
            <person name="Momoyama Y."/>
            <person name="Higashiyama T."/>
            <person name="Minoda A."/>
            <person name="Sano M."/>
            <person name="Nomoto H."/>
            <person name="Oishi K."/>
            <person name="Hayashi H."/>
            <person name="Ohta F."/>
            <person name="Nishizaka S."/>
            <person name="Haga S."/>
            <person name="Miura S."/>
            <person name="Morishita T."/>
            <person name="Kabeya Y."/>
            <person name="Terasawa K."/>
            <person name="Suzuki Y."/>
            <person name="Ishii Y."/>
            <person name="Asakawa S."/>
            <person name="Takano H."/>
            <person name="Ohta N."/>
            <person name="Kuroiwa H."/>
            <person name="Tanaka K."/>
            <person name="Shimizu N."/>
            <person name="Sugano S."/>
            <person name="Sato N."/>
            <person name="Nozaki H."/>
            <person name="Ogasawara N."/>
            <person name="Kohara Y."/>
            <person name="Kuroiwa T."/>
        </authorList>
    </citation>
    <scope>NUCLEOTIDE SEQUENCE [LARGE SCALE GENOMIC DNA]</scope>
    <source>
        <strain evidence="2 3">10D</strain>
    </source>
</reference>
<protein>
    <submittedName>
        <fullName evidence="2">Uncharacterized protein</fullName>
    </submittedName>
</protein>
<evidence type="ECO:0000313" key="2">
    <source>
        <dbReference type="EMBL" id="BAM79597.1"/>
    </source>
</evidence>
<organism evidence="2 3">
    <name type="scientific">Cyanidioschyzon merolae (strain NIES-3377 / 10D)</name>
    <name type="common">Unicellular red alga</name>
    <dbReference type="NCBI Taxonomy" id="280699"/>
    <lineage>
        <taxon>Eukaryota</taxon>
        <taxon>Rhodophyta</taxon>
        <taxon>Bangiophyceae</taxon>
        <taxon>Cyanidiales</taxon>
        <taxon>Cyanidiaceae</taxon>
        <taxon>Cyanidioschyzon</taxon>
    </lineage>
</organism>
<feature type="compositionally biased region" description="Basic and acidic residues" evidence="1">
    <location>
        <begin position="281"/>
        <end position="297"/>
    </location>
</feature>
<dbReference type="eggNOG" id="ENOG502QR79">
    <property type="taxonomic scope" value="Eukaryota"/>
</dbReference>
<gene>
    <name evidence="2" type="ORF">CYME_CMG076C</name>
</gene>
<dbReference type="Proteomes" id="UP000007014">
    <property type="component" value="Chromosome 7"/>
</dbReference>
<dbReference type="PANTHER" id="PTHR33598">
    <property type="entry name" value="OS02G0833400 PROTEIN"/>
    <property type="match status" value="1"/>
</dbReference>
<keyword evidence="3" id="KW-1185">Reference proteome</keyword>
<reference evidence="2 3" key="2">
    <citation type="journal article" date="2007" name="BMC Biol.">
        <title>A 100%-complete sequence reveals unusually simple genomic features in the hot-spring red alga Cyanidioschyzon merolae.</title>
        <authorList>
            <person name="Nozaki H."/>
            <person name="Takano H."/>
            <person name="Misumi O."/>
            <person name="Terasawa K."/>
            <person name="Matsuzaki M."/>
            <person name="Maruyama S."/>
            <person name="Nishida K."/>
            <person name="Yagisawa F."/>
            <person name="Yoshida Y."/>
            <person name="Fujiwara T."/>
            <person name="Takio S."/>
            <person name="Tamura K."/>
            <person name="Chung S.J."/>
            <person name="Nakamura S."/>
            <person name="Kuroiwa H."/>
            <person name="Tanaka K."/>
            <person name="Sato N."/>
            <person name="Kuroiwa T."/>
        </authorList>
    </citation>
    <scope>NUCLEOTIDE SEQUENCE [LARGE SCALE GENOMIC DNA]</scope>
    <source>
        <strain evidence="2 3">10D</strain>
    </source>
</reference>
<dbReference type="InterPro" id="IPR008479">
    <property type="entry name" value="DUF760"/>
</dbReference>
<dbReference type="EMBL" id="AP006489">
    <property type="protein sequence ID" value="BAM79597.1"/>
    <property type="molecule type" value="Genomic_DNA"/>
</dbReference>
<dbReference type="RefSeq" id="XP_005535883.1">
    <property type="nucleotide sequence ID" value="XM_005535826.1"/>
</dbReference>
<evidence type="ECO:0000313" key="3">
    <source>
        <dbReference type="Proteomes" id="UP000007014"/>
    </source>
</evidence>
<dbReference type="KEGG" id="cme:CYME_CMG076C"/>
<dbReference type="OrthoDB" id="4115at2759"/>